<evidence type="ECO:0000256" key="3">
    <source>
        <dbReference type="ARBA" id="ARBA00022525"/>
    </source>
</evidence>
<dbReference type="AlphaFoldDB" id="A0A0D1YQW6"/>
<keyword evidence="4" id="KW-0858">Xylan degradation</keyword>
<evidence type="ECO:0000256" key="8">
    <source>
        <dbReference type="ARBA" id="ARBA00023326"/>
    </source>
</evidence>
<evidence type="ECO:0000313" key="10">
    <source>
        <dbReference type="EMBL" id="KIV85142.1"/>
    </source>
</evidence>
<gene>
    <name evidence="10" type="ORF">PV11_00875</name>
</gene>
<name>A0A0D1YQW6_9EURO</name>
<keyword evidence="8" id="KW-0624">Polysaccharide degradation</keyword>
<keyword evidence="7" id="KW-0119">Carbohydrate metabolism</keyword>
<dbReference type="GO" id="GO:0005576">
    <property type="term" value="C:extracellular region"/>
    <property type="evidence" value="ECO:0007669"/>
    <property type="project" value="UniProtKB-SubCell"/>
</dbReference>
<dbReference type="InterPro" id="IPR029058">
    <property type="entry name" value="AB_hydrolase_fold"/>
</dbReference>
<evidence type="ECO:0000256" key="6">
    <source>
        <dbReference type="ARBA" id="ARBA00022801"/>
    </source>
</evidence>
<organism evidence="10 11">
    <name type="scientific">Exophiala sideris</name>
    <dbReference type="NCBI Taxonomy" id="1016849"/>
    <lineage>
        <taxon>Eukaryota</taxon>
        <taxon>Fungi</taxon>
        <taxon>Dikarya</taxon>
        <taxon>Ascomycota</taxon>
        <taxon>Pezizomycotina</taxon>
        <taxon>Eurotiomycetes</taxon>
        <taxon>Chaetothyriomycetidae</taxon>
        <taxon>Chaetothyriales</taxon>
        <taxon>Herpotrichiellaceae</taxon>
        <taxon>Exophiala</taxon>
    </lineage>
</organism>
<evidence type="ECO:0000256" key="5">
    <source>
        <dbReference type="ARBA" id="ARBA00022729"/>
    </source>
</evidence>
<evidence type="ECO:0000256" key="9">
    <source>
        <dbReference type="ARBA" id="ARBA00034075"/>
    </source>
</evidence>
<evidence type="ECO:0000256" key="7">
    <source>
        <dbReference type="ARBA" id="ARBA00023277"/>
    </source>
</evidence>
<comment type="subcellular location">
    <subcellularLocation>
        <location evidence="1">Secreted</location>
    </subcellularLocation>
</comment>
<dbReference type="InterPro" id="IPR043595">
    <property type="entry name" value="FaeB/C/D"/>
</dbReference>
<dbReference type="HOGENOM" id="CLU_027551_3_0_1"/>
<dbReference type="OrthoDB" id="424610at2759"/>
<protein>
    <recommendedName>
        <fullName evidence="2">feruloyl esterase</fullName>
        <ecNumber evidence="2">3.1.1.73</ecNumber>
    </recommendedName>
</protein>
<keyword evidence="6" id="KW-0378">Hydrolase</keyword>
<dbReference type="EC" id="3.1.1.73" evidence="2"/>
<keyword evidence="5" id="KW-0732">Signal</keyword>
<reference evidence="10 11" key="1">
    <citation type="submission" date="2015-01" db="EMBL/GenBank/DDBJ databases">
        <title>The Genome Sequence of Exophiala sideris CBS121828.</title>
        <authorList>
            <consortium name="The Broad Institute Genomics Platform"/>
            <person name="Cuomo C."/>
            <person name="de Hoog S."/>
            <person name="Gorbushina A."/>
            <person name="Stielow B."/>
            <person name="Teixiera M."/>
            <person name="Abouelleil A."/>
            <person name="Chapman S.B."/>
            <person name="Priest M."/>
            <person name="Young S.K."/>
            <person name="Wortman J."/>
            <person name="Nusbaum C."/>
            <person name="Birren B."/>
        </authorList>
    </citation>
    <scope>NUCLEOTIDE SEQUENCE [LARGE SCALE GENOMIC DNA]</scope>
    <source>
        <strain evidence="10 11">CBS 121828</strain>
    </source>
</reference>
<keyword evidence="3" id="KW-0964">Secreted</keyword>
<dbReference type="GO" id="GO:0045493">
    <property type="term" value="P:xylan catabolic process"/>
    <property type="evidence" value="ECO:0007669"/>
    <property type="project" value="UniProtKB-KW"/>
</dbReference>
<dbReference type="PANTHER" id="PTHR38050:SF2">
    <property type="entry name" value="FERULOYL ESTERASE C-RELATED"/>
    <property type="match status" value="1"/>
</dbReference>
<dbReference type="STRING" id="1016849.A0A0D1YQW6"/>
<dbReference type="GO" id="GO:0030600">
    <property type="term" value="F:feruloyl esterase activity"/>
    <property type="evidence" value="ECO:0007669"/>
    <property type="project" value="UniProtKB-EC"/>
</dbReference>
<accession>A0A0D1YQW6</accession>
<evidence type="ECO:0000313" key="11">
    <source>
        <dbReference type="Proteomes" id="UP000053599"/>
    </source>
</evidence>
<dbReference type="Proteomes" id="UP000053599">
    <property type="component" value="Unassembled WGS sequence"/>
</dbReference>
<sequence length="311" mass="33386">MQVTLVAARTIIRDSAISGCGQTLPTGQQHGNTANVTIESDGLTRSYLVFVPPHYNPYIPTSVIFSYHGGSRTAQSQLQLDQLTNPEFNTASIVVYPQGINDTWQGVPGITTNDVQFTADILAEVESRYCIDPHRVFVTGKSDGGGFCNVLACDPTLSARFAAFAPVSGAYYVDTLPCNATTVNLPCSPARHDIPLLAFHGGNDTTISYNGGERKDECLPTIPHFIEEWAARDLLSPDNTTIPIANNTVLYRYGAGLETGLVGLVYDAVIGHDWPSTAPNADNQVAGHHPASFNATPIILGFFATHPLIVL</sequence>
<dbReference type="Gene3D" id="3.40.50.1820">
    <property type="entry name" value="alpha/beta hydrolase"/>
    <property type="match status" value="1"/>
</dbReference>
<evidence type="ECO:0000256" key="4">
    <source>
        <dbReference type="ARBA" id="ARBA00022651"/>
    </source>
</evidence>
<proteinExistence type="predicted"/>
<dbReference type="EMBL" id="KN846951">
    <property type="protein sequence ID" value="KIV85142.1"/>
    <property type="molecule type" value="Genomic_DNA"/>
</dbReference>
<dbReference type="SUPFAM" id="SSF53474">
    <property type="entry name" value="alpha/beta-Hydrolases"/>
    <property type="match status" value="1"/>
</dbReference>
<dbReference type="PANTHER" id="PTHR38050">
    <property type="match status" value="1"/>
</dbReference>
<comment type="catalytic activity">
    <reaction evidence="9">
        <text>feruloyl-polysaccharide + H2O = ferulate + polysaccharide.</text>
        <dbReference type="EC" id="3.1.1.73"/>
    </reaction>
</comment>
<evidence type="ECO:0000256" key="1">
    <source>
        <dbReference type="ARBA" id="ARBA00004613"/>
    </source>
</evidence>
<evidence type="ECO:0000256" key="2">
    <source>
        <dbReference type="ARBA" id="ARBA00013091"/>
    </source>
</evidence>